<dbReference type="Gene3D" id="3.30.1490.300">
    <property type="match status" value="1"/>
</dbReference>
<dbReference type="Pfam" id="PF11104">
    <property type="entry name" value="PilM_2"/>
    <property type="match status" value="1"/>
</dbReference>
<sequence length="348" mass="38123">MPMASGTKIGLDIGYSSIKVVVLSHKDKVPRLLSLGHIAAPQPGIVSEADLDLDAVSKSISTLIDEVKPPTRDVVVGLPESRIFTRVVYDLPFLSDDELGQAIRYAAEEFVPMPIKDVNLYYQVLFRSPKKDAKSRTVVFVVAAPKLLIAKYLKVLTQADLRPVAIETELIAASRSLVSFSTYSPTTLIIQLGASTTDFAIVSEGLILLTRSIATGGIALTRIIAQSFNFELVQAEEYKKVYGLLEDQLEGKLYRTLKPIVDVIVTEAKRMIQAHETQNKQRLIKRVVLSGGGAQLPGLVRYFTDNLGLEVQEADPWLGITIDPNLKNKLAVEGPHYAVSAGLALREE</sequence>
<feature type="domain" description="SHS2" evidence="1">
    <location>
        <begin position="8"/>
        <end position="177"/>
    </location>
</feature>
<dbReference type="EMBL" id="MFDF01000008">
    <property type="protein sequence ID" value="OGE35984.1"/>
    <property type="molecule type" value="Genomic_DNA"/>
</dbReference>
<dbReference type="GO" id="GO:0051301">
    <property type="term" value="P:cell division"/>
    <property type="evidence" value="ECO:0007669"/>
    <property type="project" value="InterPro"/>
</dbReference>
<evidence type="ECO:0000259" key="1">
    <source>
        <dbReference type="SMART" id="SM00842"/>
    </source>
</evidence>
<name>A0A1F5K5A4_9BACT</name>
<accession>A0A1F5K5A4</accession>
<dbReference type="NCBIfam" id="TIGR01175">
    <property type="entry name" value="pilM"/>
    <property type="match status" value="1"/>
</dbReference>
<dbReference type="PANTHER" id="PTHR32432:SF3">
    <property type="entry name" value="ETHANOLAMINE UTILIZATION PROTEIN EUTJ"/>
    <property type="match status" value="1"/>
</dbReference>
<dbReference type="Proteomes" id="UP000179051">
    <property type="component" value="Unassembled WGS sequence"/>
</dbReference>
<evidence type="ECO:0000313" key="2">
    <source>
        <dbReference type="EMBL" id="OGE35984.1"/>
    </source>
</evidence>
<dbReference type="InterPro" id="IPR050696">
    <property type="entry name" value="FtsA/MreB"/>
</dbReference>
<dbReference type="CDD" id="cd24049">
    <property type="entry name" value="ASKHA_NBD_PilM"/>
    <property type="match status" value="1"/>
</dbReference>
<dbReference type="AlphaFoldDB" id="A0A1F5K5A4"/>
<evidence type="ECO:0000313" key="3">
    <source>
        <dbReference type="Proteomes" id="UP000179051"/>
    </source>
</evidence>
<organism evidence="2 3">
    <name type="scientific">Candidatus Daviesbacteria bacterium RIFCSPHIGHO2_12_FULL_37_16</name>
    <dbReference type="NCBI Taxonomy" id="1797778"/>
    <lineage>
        <taxon>Bacteria</taxon>
        <taxon>Candidatus Daviesiibacteriota</taxon>
    </lineage>
</organism>
<gene>
    <name evidence="2" type="ORF">A3E66_01665</name>
</gene>
<dbReference type="SMART" id="SM00842">
    <property type="entry name" value="FtsA"/>
    <property type="match status" value="1"/>
</dbReference>
<protein>
    <recommendedName>
        <fullName evidence="1">SHS2 domain-containing protein</fullName>
    </recommendedName>
</protein>
<dbReference type="Gene3D" id="3.30.420.40">
    <property type="match status" value="2"/>
</dbReference>
<proteinExistence type="predicted"/>
<dbReference type="InterPro" id="IPR003494">
    <property type="entry name" value="SHS2_FtsA"/>
</dbReference>
<reference evidence="2 3" key="1">
    <citation type="journal article" date="2016" name="Nat. Commun.">
        <title>Thousands of microbial genomes shed light on interconnected biogeochemical processes in an aquifer system.</title>
        <authorList>
            <person name="Anantharaman K."/>
            <person name="Brown C.T."/>
            <person name="Hug L.A."/>
            <person name="Sharon I."/>
            <person name="Castelle C.J."/>
            <person name="Probst A.J."/>
            <person name="Thomas B.C."/>
            <person name="Singh A."/>
            <person name="Wilkins M.J."/>
            <person name="Karaoz U."/>
            <person name="Brodie E.L."/>
            <person name="Williams K.H."/>
            <person name="Hubbard S.S."/>
            <person name="Banfield J.F."/>
        </authorList>
    </citation>
    <scope>NUCLEOTIDE SEQUENCE [LARGE SCALE GENOMIC DNA]</scope>
</reference>
<dbReference type="InterPro" id="IPR005883">
    <property type="entry name" value="PilM"/>
</dbReference>
<dbReference type="PANTHER" id="PTHR32432">
    <property type="entry name" value="CELL DIVISION PROTEIN FTSA-RELATED"/>
    <property type="match status" value="1"/>
</dbReference>
<dbReference type="InterPro" id="IPR043129">
    <property type="entry name" value="ATPase_NBD"/>
</dbReference>
<dbReference type="SUPFAM" id="SSF53067">
    <property type="entry name" value="Actin-like ATPase domain"/>
    <property type="match status" value="2"/>
</dbReference>
<comment type="caution">
    <text evidence="2">The sequence shown here is derived from an EMBL/GenBank/DDBJ whole genome shotgun (WGS) entry which is preliminary data.</text>
</comment>
<dbReference type="PIRSF" id="PIRSF019169">
    <property type="entry name" value="PilM"/>
    <property type="match status" value="1"/>
</dbReference>